<evidence type="ECO:0000256" key="2">
    <source>
        <dbReference type="ARBA" id="ARBA00022649"/>
    </source>
</evidence>
<gene>
    <name evidence="7" type="ORF">EV656_104237</name>
</gene>
<dbReference type="OrthoDB" id="9793394at2"/>
<keyword evidence="1" id="KW-0678">Repressor</keyword>
<evidence type="ECO:0000313" key="7">
    <source>
        <dbReference type="EMBL" id="TCP23262.1"/>
    </source>
</evidence>
<dbReference type="SUPFAM" id="SSF55729">
    <property type="entry name" value="Acyl-CoA N-acyltransferases (Nat)"/>
    <property type="match status" value="1"/>
</dbReference>
<dbReference type="PANTHER" id="PTHR36449:SF1">
    <property type="entry name" value="ACETYLTRANSFERASE"/>
    <property type="match status" value="1"/>
</dbReference>
<dbReference type="PANTHER" id="PTHR36449">
    <property type="entry name" value="ACETYLTRANSFERASE-RELATED"/>
    <property type="match status" value="1"/>
</dbReference>
<accession>A0A4R2NNT2</accession>
<evidence type="ECO:0000313" key="8">
    <source>
        <dbReference type="Proteomes" id="UP000295733"/>
    </source>
</evidence>
<dbReference type="Gene3D" id="3.40.630.30">
    <property type="match status" value="1"/>
</dbReference>
<dbReference type="PROSITE" id="PS51186">
    <property type="entry name" value="GNAT"/>
    <property type="match status" value="1"/>
</dbReference>
<reference evidence="7 8" key="1">
    <citation type="submission" date="2019-03" db="EMBL/GenBank/DDBJ databases">
        <title>Genomic Encyclopedia of Type Strains, Phase IV (KMG-IV): sequencing the most valuable type-strain genomes for metagenomic binning, comparative biology and taxonomic classification.</title>
        <authorList>
            <person name="Goeker M."/>
        </authorList>
    </citation>
    <scope>NUCLEOTIDE SEQUENCE [LARGE SCALE GENOMIC DNA]</scope>
    <source>
        <strain evidence="7 8">DSM 2781</strain>
    </source>
</reference>
<dbReference type="CDD" id="cd04301">
    <property type="entry name" value="NAT_SF"/>
    <property type="match status" value="1"/>
</dbReference>
<dbReference type="InterPro" id="IPR016181">
    <property type="entry name" value="Acyl_CoA_acyltransferase"/>
</dbReference>
<dbReference type="Pfam" id="PF00583">
    <property type="entry name" value="Acetyltransf_1"/>
    <property type="match status" value="1"/>
</dbReference>
<dbReference type="GO" id="GO:0016747">
    <property type="term" value="F:acyltransferase activity, transferring groups other than amino-acyl groups"/>
    <property type="evidence" value="ECO:0007669"/>
    <property type="project" value="InterPro"/>
</dbReference>
<dbReference type="InterPro" id="IPR000182">
    <property type="entry name" value="GNAT_dom"/>
</dbReference>
<keyword evidence="8" id="KW-1185">Reference proteome</keyword>
<dbReference type="EMBL" id="SLXL01000004">
    <property type="protein sequence ID" value="TCP23262.1"/>
    <property type="molecule type" value="Genomic_DNA"/>
</dbReference>
<protein>
    <submittedName>
        <fullName evidence="7">Acetyltransferase (GNAT) family protein</fullName>
    </submittedName>
</protein>
<dbReference type="Proteomes" id="UP000295733">
    <property type="component" value="Unassembled WGS sequence"/>
</dbReference>
<sequence length="185" mass="20206">MPAETAADAPALTIAKFDKALHDRNAFSCGFGPIDNFLKSSLSEQIKTGMVAAWIATAGDDPAVLDFYTLGAMAVRADLGPKKWQRAGIPDIPVIYIRAVAAREDMQGKGLGTALVVDAMRRCLGIADQMGAAAIVLDVLKDDHFDRRWNFYEELGFRSLGDPENPQRVFIPMANVRATLGRRLR</sequence>
<feature type="domain" description="N-acetyltransferase" evidence="6">
    <location>
        <begin position="21"/>
        <end position="178"/>
    </location>
</feature>
<dbReference type="RefSeq" id="WP_132602435.1">
    <property type="nucleotide sequence ID" value="NZ_NRRP01000002.1"/>
</dbReference>
<keyword evidence="4" id="KW-0012">Acyltransferase</keyword>
<keyword evidence="2" id="KW-1277">Toxin-antitoxin system</keyword>
<comment type="caution">
    <text evidence="7">The sequence shown here is derived from an EMBL/GenBank/DDBJ whole genome shotgun (WGS) entry which is preliminary data.</text>
</comment>
<dbReference type="AlphaFoldDB" id="A0A4R2NNT2"/>
<keyword evidence="3 7" id="KW-0808">Transferase</keyword>
<evidence type="ECO:0000256" key="1">
    <source>
        <dbReference type="ARBA" id="ARBA00022491"/>
    </source>
</evidence>
<name>A0A4R2NNT2_RHOAD</name>
<comment type="catalytic activity">
    <reaction evidence="5">
        <text>glycyl-tRNA(Gly) + acetyl-CoA = N-acetylglycyl-tRNA(Gly) + CoA + H(+)</text>
        <dbReference type="Rhea" id="RHEA:81867"/>
        <dbReference type="Rhea" id="RHEA-COMP:9683"/>
        <dbReference type="Rhea" id="RHEA-COMP:19766"/>
        <dbReference type="ChEBI" id="CHEBI:15378"/>
        <dbReference type="ChEBI" id="CHEBI:57287"/>
        <dbReference type="ChEBI" id="CHEBI:57288"/>
        <dbReference type="ChEBI" id="CHEBI:78522"/>
        <dbReference type="ChEBI" id="CHEBI:232036"/>
    </reaction>
</comment>
<organism evidence="7 8">
    <name type="scientific">Rhodovulum adriaticum</name>
    <name type="common">Rhodopseudomonas adriatica</name>
    <dbReference type="NCBI Taxonomy" id="35804"/>
    <lineage>
        <taxon>Bacteria</taxon>
        <taxon>Pseudomonadati</taxon>
        <taxon>Pseudomonadota</taxon>
        <taxon>Alphaproteobacteria</taxon>
        <taxon>Rhodobacterales</taxon>
        <taxon>Paracoccaceae</taxon>
        <taxon>Rhodovulum</taxon>
    </lineage>
</organism>
<proteinExistence type="predicted"/>
<evidence type="ECO:0000256" key="4">
    <source>
        <dbReference type="ARBA" id="ARBA00023315"/>
    </source>
</evidence>
<evidence type="ECO:0000256" key="3">
    <source>
        <dbReference type="ARBA" id="ARBA00022679"/>
    </source>
</evidence>
<evidence type="ECO:0000259" key="6">
    <source>
        <dbReference type="PROSITE" id="PS51186"/>
    </source>
</evidence>
<evidence type="ECO:0000256" key="5">
    <source>
        <dbReference type="ARBA" id="ARBA00049880"/>
    </source>
</evidence>